<evidence type="ECO:0000256" key="3">
    <source>
        <dbReference type="ARBA" id="ARBA00022448"/>
    </source>
</evidence>
<reference evidence="10" key="1">
    <citation type="journal article" date="2021" name="PeerJ">
        <title>Extensive microbial diversity within the chicken gut microbiome revealed by metagenomics and culture.</title>
        <authorList>
            <person name="Gilroy R."/>
            <person name="Ravi A."/>
            <person name="Getino M."/>
            <person name="Pursley I."/>
            <person name="Horton D.L."/>
            <person name="Alikhan N.F."/>
            <person name="Baker D."/>
            <person name="Gharbi K."/>
            <person name="Hall N."/>
            <person name="Watson M."/>
            <person name="Adriaenssens E.M."/>
            <person name="Foster-Nyarko E."/>
            <person name="Jarju S."/>
            <person name="Secka A."/>
            <person name="Antonio M."/>
            <person name="Oren A."/>
            <person name="Chaudhuri R.R."/>
            <person name="La Ragione R."/>
            <person name="Hildebrand F."/>
            <person name="Pallen M.J."/>
        </authorList>
    </citation>
    <scope>NUCLEOTIDE SEQUENCE</scope>
    <source>
        <strain evidence="10">CHK173-2119</strain>
    </source>
</reference>
<comment type="subcellular location">
    <subcellularLocation>
        <location evidence="1">Cell membrane</location>
        <topology evidence="1">Multi-pass membrane protein</topology>
    </subcellularLocation>
</comment>
<dbReference type="InterPro" id="IPR004638">
    <property type="entry name" value="EmrB-like"/>
</dbReference>
<name>A0A921DUD8_9LACO</name>
<feature type="transmembrane region" description="Helical" evidence="8">
    <location>
        <begin position="139"/>
        <end position="164"/>
    </location>
</feature>
<accession>A0A921DUD8</accession>
<keyword evidence="7 8" id="KW-0472">Membrane</keyword>
<feature type="transmembrane region" description="Helical" evidence="8">
    <location>
        <begin position="436"/>
        <end position="455"/>
    </location>
</feature>
<evidence type="ECO:0000256" key="5">
    <source>
        <dbReference type="ARBA" id="ARBA00022692"/>
    </source>
</evidence>
<dbReference type="SUPFAM" id="SSF103473">
    <property type="entry name" value="MFS general substrate transporter"/>
    <property type="match status" value="1"/>
</dbReference>
<dbReference type="GO" id="GO:0005886">
    <property type="term" value="C:plasma membrane"/>
    <property type="evidence" value="ECO:0007669"/>
    <property type="project" value="UniProtKB-SubCell"/>
</dbReference>
<keyword evidence="3" id="KW-0813">Transport</keyword>
<organism evidence="10 11">
    <name type="scientific">Lapidilactobacillus dextrinicus</name>
    <dbReference type="NCBI Taxonomy" id="51664"/>
    <lineage>
        <taxon>Bacteria</taxon>
        <taxon>Bacillati</taxon>
        <taxon>Bacillota</taxon>
        <taxon>Bacilli</taxon>
        <taxon>Lactobacillales</taxon>
        <taxon>Lactobacillaceae</taxon>
        <taxon>Lapidilactobacillus</taxon>
    </lineage>
</organism>
<dbReference type="GO" id="GO:0022857">
    <property type="term" value="F:transmembrane transporter activity"/>
    <property type="evidence" value="ECO:0007669"/>
    <property type="project" value="InterPro"/>
</dbReference>
<dbReference type="Proteomes" id="UP000774947">
    <property type="component" value="Unassembled WGS sequence"/>
</dbReference>
<dbReference type="EMBL" id="DYXY01000075">
    <property type="protein sequence ID" value="HJE15031.1"/>
    <property type="molecule type" value="Genomic_DNA"/>
</dbReference>
<dbReference type="PANTHER" id="PTHR42718">
    <property type="entry name" value="MAJOR FACILITATOR SUPERFAMILY MULTIDRUG TRANSPORTER MFSC"/>
    <property type="match status" value="1"/>
</dbReference>
<dbReference type="InterPro" id="IPR011701">
    <property type="entry name" value="MFS"/>
</dbReference>
<evidence type="ECO:0000256" key="2">
    <source>
        <dbReference type="ARBA" id="ARBA00008537"/>
    </source>
</evidence>
<evidence type="ECO:0000313" key="10">
    <source>
        <dbReference type="EMBL" id="HJE15031.1"/>
    </source>
</evidence>
<dbReference type="InterPro" id="IPR020846">
    <property type="entry name" value="MFS_dom"/>
</dbReference>
<evidence type="ECO:0000256" key="8">
    <source>
        <dbReference type="SAM" id="Phobius"/>
    </source>
</evidence>
<feature type="transmembrane region" description="Helical" evidence="8">
    <location>
        <begin position="300"/>
        <end position="321"/>
    </location>
</feature>
<feature type="transmembrane region" description="Helical" evidence="8">
    <location>
        <begin position="269"/>
        <end position="288"/>
    </location>
</feature>
<gene>
    <name evidence="10" type="ORF">K8W17_03010</name>
</gene>
<feature type="transmembrane region" description="Helical" evidence="8">
    <location>
        <begin position="53"/>
        <end position="72"/>
    </location>
</feature>
<dbReference type="InterPro" id="IPR036259">
    <property type="entry name" value="MFS_trans_sf"/>
</dbReference>
<dbReference type="PROSITE" id="PS50850">
    <property type="entry name" value="MFS"/>
    <property type="match status" value="1"/>
</dbReference>
<feature type="transmembrane region" description="Helical" evidence="8">
    <location>
        <begin position="227"/>
        <end position="248"/>
    </location>
</feature>
<feature type="transmembrane region" description="Helical" evidence="8">
    <location>
        <begin position="12"/>
        <end position="33"/>
    </location>
</feature>
<dbReference type="PANTHER" id="PTHR42718:SF9">
    <property type="entry name" value="MAJOR FACILITATOR SUPERFAMILY MULTIDRUG TRANSPORTER MFSC"/>
    <property type="match status" value="1"/>
</dbReference>
<evidence type="ECO:0000256" key="1">
    <source>
        <dbReference type="ARBA" id="ARBA00004651"/>
    </source>
</evidence>
<evidence type="ECO:0000256" key="4">
    <source>
        <dbReference type="ARBA" id="ARBA00022475"/>
    </source>
</evidence>
<evidence type="ECO:0000313" key="11">
    <source>
        <dbReference type="Proteomes" id="UP000774947"/>
    </source>
</evidence>
<dbReference type="AlphaFoldDB" id="A0A921DUD8"/>
<feature type="transmembrane region" description="Helical" evidence="8">
    <location>
        <begin position="201"/>
        <end position="221"/>
    </location>
</feature>
<feature type="domain" description="Major facilitator superfamily (MFS) profile" evidence="9">
    <location>
        <begin position="15"/>
        <end position="459"/>
    </location>
</feature>
<dbReference type="Gene3D" id="1.20.1250.20">
    <property type="entry name" value="MFS general substrate transporter like domains"/>
    <property type="match status" value="2"/>
</dbReference>
<dbReference type="Pfam" id="PF07690">
    <property type="entry name" value="MFS_1"/>
    <property type="match status" value="1"/>
</dbReference>
<protein>
    <submittedName>
        <fullName evidence="10">DHA2 family efflux MFS transporter permease subunit</fullName>
    </submittedName>
</protein>
<keyword evidence="5 8" id="KW-0812">Transmembrane</keyword>
<evidence type="ECO:0000259" key="9">
    <source>
        <dbReference type="PROSITE" id="PS50850"/>
    </source>
</evidence>
<keyword evidence="4" id="KW-1003">Cell membrane</keyword>
<feature type="transmembrane region" description="Helical" evidence="8">
    <location>
        <begin position="170"/>
        <end position="189"/>
    </location>
</feature>
<comment type="caution">
    <text evidence="10">The sequence shown here is derived from an EMBL/GenBank/DDBJ whole genome shotgun (WGS) entry which is preliminary data.</text>
</comment>
<dbReference type="NCBIfam" id="TIGR00711">
    <property type="entry name" value="efflux_EmrB"/>
    <property type="match status" value="1"/>
</dbReference>
<keyword evidence="6 8" id="KW-1133">Transmembrane helix</keyword>
<dbReference type="PRINTS" id="PR01036">
    <property type="entry name" value="TCRTETB"/>
</dbReference>
<evidence type="ECO:0000256" key="6">
    <source>
        <dbReference type="ARBA" id="ARBA00022989"/>
    </source>
</evidence>
<sequence>MDQNTTKMSKRDTLSIVAAAIMAFIGVLIETAMNVTFPTLTKQFHVTLSTIQWVTTGYLLMVSLVIICSSYLKGRFKERHIFIAGAIFAIIGDLLCALAGNFPMLLLGRLIQAIGTGISLPLLFNIILERAPLAKRGAFMGLGGLIISLAPALGPTFGGIVVYFLTWRDIFWIVLPLMIIGLVLGFAIEQVTPLRKERFDWLRLFLLAIVFISLTLGFNTVSTSGWINGQFGLALIVMVIALVAFIAVSKHSQRVLVNLDIFKNPVFSMALLAYVFIQFTNIGINFVLPNYAQIADHATSLIAGIIMLPGSLISGLLNPLWGRMYDEMGAKRPITIGNSIYFLAIILFAVTSFHLSPILILVYYALFAIGMTMSFSNTMTYALTIVGSEHEADANAVFNTLQQFAGSIGTAVASSFLASGSGSNAAQIMRSGTQHIFIFVGLLILINFVLYHFTFKLGEKQLAR</sequence>
<evidence type="ECO:0000256" key="7">
    <source>
        <dbReference type="ARBA" id="ARBA00023136"/>
    </source>
</evidence>
<proteinExistence type="inferred from homology"/>
<comment type="similarity">
    <text evidence="2">Belongs to the major facilitator superfamily. EmrB family.</text>
</comment>
<reference evidence="10" key="2">
    <citation type="submission" date="2021-09" db="EMBL/GenBank/DDBJ databases">
        <authorList>
            <person name="Gilroy R."/>
        </authorList>
    </citation>
    <scope>NUCLEOTIDE SEQUENCE</scope>
    <source>
        <strain evidence="10">CHK173-2119</strain>
    </source>
</reference>
<feature type="transmembrane region" description="Helical" evidence="8">
    <location>
        <begin position="341"/>
        <end position="366"/>
    </location>
</feature>
<feature type="transmembrane region" description="Helical" evidence="8">
    <location>
        <begin position="106"/>
        <end position="127"/>
    </location>
</feature>
<feature type="transmembrane region" description="Helical" evidence="8">
    <location>
        <begin position="81"/>
        <end position="100"/>
    </location>
</feature>